<gene>
    <name evidence="1" type="ORF">H9L19_05750</name>
</gene>
<evidence type="ECO:0000313" key="2">
    <source>
        <dbReference type="Proteomes" id="UP000515800"/>
    </source>
</evidence>
<dbReference type="InterPro" id="IPR047776">
    <property type="entry name" value="ABC_SBP_TrpX-like"/>
</dbReference>
<dbReference type="RefSeq" id="WP_187528734.1">
    <property type="nucleotide sequence ID" value="NZ_CP060724.1"/>
</dbReference>
<evidence type="ECO:0000313" key="1">
    <source>
        <dbReference type="EMBL" id="QNN74899.1"/>
    </source>
</evidence>
<dbReference type="SUPFAM" id="SSF53822">
    <property type="entry name" value="Periplasmic binding protein-like I"/>
    <property type="match status" value="1"/>
</dbReference>
<proteinExistence type="predicted"/>
<dbReference type="Pfam" id="PF04392">
    <property type="entry name" value="ABC_sub_bind"/>
    <property type="match status" value="1"/>
</dbReference>
<dbReference type="PANTHER" id="PTHR35271">
    <property type="entry name" value="ABC TRANSPORTER, SUBSTRATE-BINDING LIPOPROTEIN-RELATED"/>
    <property type="match status" value="1"/>
</dbReference>
<dbReference type="AlphaFoldDB" id="A0A7G9T474"/>
<dbReference type="CDD" id="cd06325">
    <property type="entry name" value="PBP1_ABC_unchar_transporter"/>
    <property type="match status" value="1"/>
</dbReference>
<dbReference type="Gene3D" id="3.40.50.2300">
    <property type="match status" value="2"/>
</dbReference>
<reference evidence="1 2" key="1">
    <citation type="submission" date="2020-08" db="EMBL/GenBank/DDBJ databases">
        <title>Genome sequence of Weissella diestrammenae KACC 16890T.</title>
        <authorList>
            <person name="Hyun D.-W."/>
            <person name="Bae J.-W."/>
        </authorList>
    </citation>
    <scope>NUCLEOTIDE SEQUENCE [LARGE SCALE GENOMIC DNA]</scope>
    <source>
        <strain evidence="1 2">KACC 16890</strain>
    </source>
</reference>
<dbReference type="EMBL" id="CP060724">
    <property type="protein sequence ID" value="QNN74899.1"/>
    <property type="molecule type" value="Genomic_DNA"/>
</dbReference>
<dbReference type="InterPro" id="IPR028082">
    <property type="entry name" value="Peripla_BP_I"/>
</dbReference>
<dbReference type="PANTHER" id="PTHR35271:SF1">
    <property type="entry name" value="ABC TRANSPORTER, SUBSTRATE-BINDING LIPOPROTEIN"/>
    <property type="match status" value="1"/>
</dbReference>
<accession>A0A7G9T474</accession>
<name>A0A7G9T474_9LACO</name>
<dbReference type="KEGG" id="wdi:H9L19_05750"/>
<dbReference type="Proteomes" id="UP000515800">
    <property type="component" value="Chromosome"/>
</dbReference>
<protein>
    <submittedName>
        <fullName evidence="1">ABC transporter substrate-binding protein</fullName>
    </submittedName>
</protein>
<keyword evidence="2" id="KW-1185">Reference proteome</keyword>
<dbReference type="NCBIfam" id="NF041285">
    <property type="entry name" value="ABC_SBP_TrpX"/>
    <property type="match status" value="1"/>
</dbReference>
<sequence length="333" mass="35386">MNKKIVGTVIGLGVILAIAAGQSVIEKKQANQVPTVGVMQFMAHPALNQIYQGIRIGLEDNGYRIGRDVKIDFQNAQGDQSNLKTMASRFESEHTAVAVGIATPAAVAIANTIHDRPVVFSASTNPVSAKLVKNYARPGKNVTGVSDQAPLEQQLKMMRTLLPQMQTIGVIYTSSDDSATTEATKFQHLAQQAGLTVKMYSIASSNDLNQTSLQMVAGHNVDAVFVPTDNTIAGAMSTLIKNTDAAKVPVFPTVDTMVKQGGVASESINQKAIGIATGKMVAKILDGAEPATTPVDFMKTGDLIINRAQAEKLGITIPDTLDQRAHYIESIGK</sequence>
<organism evidence="1 2">
    <name type="scientific">Weissella diestrammenae</name>
    <dbReference type="NCBI Taxonomy" id="1162633"/>
    <lineage>
        <taxon>Bacteria</taxon>
        <taxon>Bacillati</taxon>
        <taxon>Bacillota</taxon>
        <taxon>Bacilli</taxon>
        <taxon>Lactobacillales</taxon>
        <taxon>Lactobacillaceae</taxon>
        <taxon>Weissella</taxon>
    </lineage>
</organism>
<dbReference type="InterPro" id="IPR007487">
    <property type="entry name" value="ABC_transpt-TYRBP-like"/>
</dbReference>